<evidence type="ECO:0000256" key="7">
    <source>
        <dbReference type="SAM" id="Phobius"/>
    </source>
</evidence>
<dbReference type="NCBIfam" id="TIGR03025">
    <property type="entry name" value="EPS_sugtrans"/>
    <property type="match status" value="1"/>
</dbReference>
<sequence>MRKRFLCLCLIIFGDLITFYVSLTIAYFFRIKILPYIISTPEFIYDFKHFLYLWWLPVIFLSFFAFEGLYIKRFSFSEELKHLSKAIFLSIIVIFSIVSLGKMSPRVSRTVLAGTGVIACFLFPFTRFWYKKLLYTLGLYQENALIVGAGRAGQLIACGLERDRHYGYKLVGYVDDDITKKAVQVNGHYYPVLGTFKDLPAICKDKHIQTIILAVPSLGSERIKSLFMEIRQLAKHILIVPELRGISLLSADLDYLFYEELFILHTRNNLNSPVNKIIKQIFDWIGGILLFILTLPFLGIIACLIKISSPGPIFYTQCRVGKKGKLFKIYKFRTMYVDAEERLPKILAQDRELKEVYLKRRKIPNDPRITPIGHFLRKTSLDELPQIFNVLKGEMSLVGPRPALPEELERYYKEEAQYYLQVKPGITGLWQVSGRNKTDFYFRVKIESWYVQNWCLWLDIIILLQTVKAVIKMEGAC</sequence>
<feature type="transmembrane region" description="Helical" evidence="7">
    <location>
        <begin position="107"/>
        <end position="130"/>
    </location>
</feature>
<comment type="similarity">
    <text evidence="2">Belongs to the bacterial sugar transferase family.</text>
</comment>
<dbReference type="Gene3D" id="3.40.50.720">
    <property type="entry name" value="NAD(P)-binding Rossmann-like Domain"/>
    <property type="match status" value="1"/>
</dbReference>
<dbReference type="InterPro" id="IPR003362">
    <property type="entry name" value="Bact_transf"/>
</dbReference>
<evidence type="ECO:0000256" key="3">
    <source>
        <dbReference type="ARBA" id="ARBA00022679"/>
    </source>
</evidence>
<dbReference type="OrthoDB" id="9808602at2"/>
<evidence type="ECO:0000256" key="5">
    <source>
        <dbReference type="ARBA" id="ARBA00022989"/>
    </source>
</evidence>
<comment type="subcellular location">
    <subcellularLocation>
        <location evidence="1">Membrane</location>
        <topology evidence="1">Multi-pass membrane protein</topology>
    </subcellularLocation>
</comment>
<proteinExistence type="inferred from homology"/>
<dbReference type="PANTHER" id="PTHR30576:SF0">
    <property type="entry name" value="UNDECAPRENYL-PHOSPHATE N-ACETYLGALACTOSAMINYL 1-PHOSPHATE TRANSFERASE-RELATED"/>
    <property type="match status" value="1"/>
</dbReference>
<dbReference type="RefSeq" id="WP_066066153.1">
    <property type="nucleotide sequence ID" value="NZ_CP013015.1"/>
</dbReference>
<gene>
    <name evidence="9" type="ORF">HS1_002475</name>
</gene>
<feature type="transmembrane region" description="Helical" evidence="7">
    <location>
        <begin position="83"/>
        <end position="101"/>
    </location>
</feature>
<keyword evidence="6 7" id="KW-0472">Membrane</keyword>
<dbReference type="KEGG" id="daw:HS1_002475"/>
<keyword evidence="5 7" id="KW-1133">Transmembrane helix</keyword>
<feature type="transmembrane region" description="Helical" evidence="7">
    <location>
        <begin position="5"/>
        <end position="29"/>
    </location>
</feature>
<dbReference type="GO" id="GO:0000271">
    <property type="term" value="P:polysaccharide biosynthetic process"/>
    <property type="evidence" value="ECO:0007669"/>
    <property type="project" value="InterPro"/>
</dbReference>
<dbReference type="InterPro" id="IPR017472">
    <property type="entry name" value="Undecaprenyl-P_galact_Ptfrase"/>
</dbReference>
<evidence type="ECO:0000313" key="10">
    <source>
        <dbReference type="Proteomes" id="UP000070560"/>
    </source>
</evidence>
<dbReference type="AlphaFoldDB" id="A0A7U4QMU2"/>
<keyword evidence="4 7" id="KW-0812">Transmembrane</keyword>
<keyword evidence="10" id="KW-1185">Reference proteome</keyword>
<dbReference type="Pfam" id="PF02397">
    <property type="entry name" value="Bac_transf"/>
    <property type="match status" value="1"/>
</dbReference>
<dbReference type="Proteomes" id="UP000070560">
    <property type="component" value="Chromosome"/>
</dbReference>
<evidence type="ECO:0000259" key="8">
    <source>
        <dbReference type="Pfam" id="PF02397"/>
    </source>
</evidence>
<organism evidence="9 10">
    <name type="scientific">Desulfofervidus auxilii</name>
    <dbReference type="NCBI Taxonomy" id="1621989"/>
    <lineage>
        <taxon>Bacteria</taxon>
        <taxon>Pseudomonadati</taxon>
        <taxon>Thermodesulfobacteriota</taxon>
        <taxon>Candidatus Desulfofervidia</taxon>
        <taxon>Candidatus Desulfofervidales</taxon>
        <taxon>Candidatus Desulfofervidaceae</taxon>
        <taxon>Candidatus Desulfofervidus</taxon>
    </lineage>
</organism>
<feature type="transmembrane region" description="Helical" evidence="7">
    <location>
        <begin position="284"/>
        <end position="307"/>
    </location>
</feature>
<feature type="transmembrane region" description="Helical" evidence="7">
    <location>
        <begin position="49"/>
        <end position="71"/>
    </location>
</feature>
<dbReference type="InterPro" id="IPR017475">
    <property type="entry name" value="EPS_sugar_tfrase"/>
</dbReference>
<feature type="domain" description="Bacterial sugar transferase" evidence="8">
    <location>
        <begin position="279"/>
        <end position="472"/>
    </location>
</feature>
<evidence type="ECO:0000256" key="2">
    <source>
        <dbReference type="ARBA" id="ARBA00006464"/>
    </source>
</evidence>
<name>A0A7U4QMU2_DESA2</name>
<evidence type="ECO:0000256" key="6">
    <source>
        <dbReference type="ARBA" id="ARBA00023136"/>
    </source>
</evidence>
<accession>A0A7U4QMU2</accession>
<evidence type="ECO:0000313" key="9">
    <source>
        <dbReference type="EMBL" id="AMM42257.1"/>
    </source>
</evidence>
<dbReference type="Pfam" id="PF13727">
    <property type="entry name" value="CoA_binding_3"/>
    <property type="match status" value="1"/>
</dbReference>
<protein>
    <submittedName>
        <fullName evidence="9">Undecaprenyl-phosphate galactose phosphotransferase</fullName>
    </submittedName>
</protein>
<dbReference type="NCBIfam" id="TIGR03022">
    <property type="entry name" value="WbaP_sugtrans"/>
    <property type="match status" value="1"/>
</dbReference>
<dbReference type="GO" id="GO:0016780">
    <property type="term" value="F:phosphotransferase activity, for other substituted phosphate groups"/>
    <property type="evidence" value="ECO:0007669"/>
    <property type="project" value="TreeGrafter"/>
</dbReference>
<reference evidence="9 10" key="1">
    <citation type="submission" date="2015-10" db="EMBL/GenBank/DDBJ databases">
        <title>Candidatus Desulfofervidus auxilii, a hydrogenotrophic sulfate-reducing bacterium involved in the thermophilic anaerobic oxidation of methane.</title>
        <authorList>
            <person name="Krukenberg V."/>
            <person name="Richter M."/>
            <person name="Wegener G."/>
        </authorList>
    </citation>
    <scope>NUCLEOTIDE SEQUENCE [LARGE SCALE GENOMIC DNA]</scope>
    <source>
        <strain evidence="9 10">HS1</strain>
    </source>
</reference>
<evidence type="ECO:0000256" key="4">
    <source>
        <dbReference type="ARBA" id="ARBA00022692"/>
    </source>
</evidence>
<dbReference type="SUPFAM" id="SSF51735">
    <property type="entry name" value="NAD(P)-binding Rossmann-fold domains"/>
    <property type="match status" value="1"/>
</dbReference>
<dbReference type="PANTHER" id="PTHR30576">
    <property type="entry name" value="COLANIC BIOSYNTHESIS UDP-GLUCOSE LIPID CARRIER TRANSFERASE"/>
    <property type="match status" value="1"/>
</dbReference>
<dbReference type="GO" id="GO:0005886">
    <property type="term" value="C:plasma membrane"/>
    <property type="evidence" value="ECO:0007669"/>
    <property type="project" value="InterPro"/>
</dbReference>
<dbReference type="InterPro" id="IPR036291">
    <property type="entry name" value="NAD(P)-bd_dom_sf"/>
</dbReference>
<dbReference type="EMBL" id="CP013015">
    <property type="protein sequence ID" value="AMM42257.1"/>
    <property type="molecule type" value="Genomic_DNA"/>
</dbReference>
<keyword evidence="3 9" id="KW-0808">Transferase</keyword>
<evidence type="ECO:0000256" key="1">
    <source>
        <dbReference type="ARBA" id="ARBA00004141"/>
    </source>
</evidence>